<gene>
    <name evidence="24" type="primary">DNAH12</name>
</gene>
<feature type="domain" description="Dynein heavy chain C-terminal" evidence="23">
    <location>
        <begin position="3155"/>
        <end position="3234"/>
    </location>
</feature>
<feature type="domain" description="Dynein heavy chain AAA module D4" evidence="19">
    <location>
        <begin position="1707"/>
        <end position="1967"/>
    </location>
</feature>
<dbReference type="InterPro" id="IPR035706">
    <property type="entry name" value="AAA_9"/>
</dbReference>
<keyword evidence="6" id="KW-0547">Nucleotide-binding</keyword>
<dbReference type="FunFam" id="1.10.287.2620:FF:000002">
    <property type="entry name" value="Dynein heavy chain 2, axonemal"/>
    <property type="match status" value="1"/>
</dbReference>
<dbReference type="Pfam" id="PF12777">
    <property type="entry name" value="MT"/>
    <property type="match status" value="1"/>
</dbReference>
<dbReference type="FunFam" id="3.20.180.20:FF:000003">
    <property type="entry name" value="Dynein heavy chain 12, axonemal"/>
    <property type="match status" value="1"/>
</dbReference>
<evidence type="ECO:0000256" key="3">
    <source>
        <dbReference type="ARBA" id="ARBA00022490"/>
    </source>
</evidence>
<dbReference type="GO" id="GO:0005858">
    <property type="term" value="C:axonemal dynein complex"/>
    <property type="evidence" value="ECO:0007669"/>
    <property type="project" value="UniProtKB-ARBA"/>
</dbReference>
<dbReference type="Gene3D" id="1.10.287.2620">
    <property type="match status" value="1"/>
</dbReference>
<dbReference type="GO" id="GO:0005874">
    <property type="term" value="C:microtubule"/>
    <property type="evidence" value="ECO:0007669"/>
    <property type="project" value="UniProtKB-KW"/>
</dbReference>
<dbReference type="GeneTree" id="ENSGT00940000154280"/>
<feature type="coiled-coil region" evidence="14">
    <location>
        <begin position="2208"/>
        <end position="2273"/>
    </location>
</feature>
<dbReference type="InterPro" id="IPR035699">
    <property type="entry name" value="AAA_6"/>
</dbReference>
<dbReference type="Pfam" id="PF17857">
    <property type="entry name" value="AAA_lid_1"/>
    <property type="match status" value="1"/>
</dbReference>
<evidence type="ECO:0000313" key="24">
    <source>
        <dbReference type="Ensembl" id="ENSPCOP00000012909.1"/>
    </source>
</evidence>
<keyword evidence="7" id="KW-0067">ATP-binding</keyword>
<dbReference type="Pfam" id="PF12781">
    <property type="entry name" value="AAA_9"/>
    <property type="match status" value="1"/>
</dbReference>
<evidence type="ECO:0000259" key="19">
    <source>
        <dbReference type="Pfam" id="PF12780"/>
    </source>
</evidence>
<dbReference type="FunFam" id="3.40.50.300:FF:000223">
    <property type="entry name" value="Dynein heavy chain 3, axonemal"/>
    <property type="match status" value="1"/>
</dbReference>
<dbReference type="GO" id="GO:0045505">
    <property type="term" value="F:dynein intermediate chain binding"/>
    <property type="evidence" value="ECO:0007669"/>
    <property type="project" value="InterPro"/>
</dbReference>
<dbReference type="PANTHER" id="PTHR22878">
    <property type="entry name" value="DYNEIN HEAVY CHAIN 6, AXONEMAL-LIKE-RELATED"/>
    <property type="match status" value="1"/>
</dbReference>
<dbReference type="SUPFAM" id="SSF52540">
    <property type="entry name" value="P-loop containing nucleoside triphosphate hydrolases"/>
    <property type="match status" value="3"/>
</dbReference>
<dbReference type="InterPro" id="IPR041228">
    <property type="entry name" value="Dynein_C"/>
</dbReference>
<dbReference type="Pfam" id="PF03028">
    <property type="entry name" value="Dynein_heavy"/>
    <property type="match status" value="1"/>
</dbReference>
<feature type="domain" description="Dynein heavy chain 3 AAA+ lid" evidence="21">
    <location>
        <begin position="1555"/>
        <end position="1638"/>
    </location>
</feature>
<evidence type="ECO:0000256" key="13">
    <source>
        <dbReference type="ARBA" id="ARBA00023273"/>
    </source>
</evidence>
<dbReference type="Pfam" id="PF12775">
    <property type="entry name" value="AAA_7"/>
    <property type="match status" value="2"/>
</dbReference>
<dbReference type="InterPro" id="IPR027417">
    <property type="entry name" value="P-loop_NTPase"/>
</dbReference>
<dbReference type="InterPro" id="IPR004273">
    <property type="entry name" value="Dynein_heavy_D6_P-loop"/>
</dbReference>
<protein>
    <submittedName>
        <fullName evidence="24">Dynein axonemal heavy chain 12</fullName>
    </submittedName>
</protein>
<dbReference type="Gene3D" id="3.20.180.20">
    <property type="entry name" value="Dynein heavy chain, N-terminal domain 2"/>
    <property type="match status" value="1"/>
</dbReference>
<evidence type="ECO:0000256" key="10">
    <source>
        <dbReference type="ARBA" id="ARBA00023069"/>
    </source>
</evidence>
<evidence type="ECO:0000259" key="15">
    <source>
        <dbReference type="Pfam" id="PF03028"/>
    </source>
</evidence>
<keyword evidence="4" id="KW-0493">Microtubule</keyword>
<evidence type="ECO:0000256" key="8">
    <source>
        <dbReference type="ARBA" id="ARBA00023017"/>
    </source>
</evidence>
<dbReference type="InterPro" id="IPR043157">
    <property type="entry name" value="Dynein_AAA1S"/>
</dbReference>
<dbReference type="GO" id="GO:0008569">
    <property type="term" value="F:minus-end-directed microtubule motor activity"/>
    <property type="evidence" value="ECO:0007669"/>
    <property type="project" value="InterPro"/>
</dbReference>
<dbReference type="Gene3D" id="1.20.920.20">
    <property type="match status" value="1"/>
</dbReference>
<dbReference type="GO" id="GO:0007018">
    <property type="term" value="P:microtubule-based movement"/>
    <property type="evidence" value="ECO:0007669"/>
    <property type="project" value="InterPro"/>
</dbReference>
<evidence type="ECO:0000256" key="6">
    <source>
        <dbReference type="ARBA" id="ARBA00022741"/>
    </source>
</evidence>
<feature type="domain" description="Dynein heavy chain hydrolytic ATP-binding dynein motor region" evidence="17">
    <location>
        <begin position="964"/>
        <end position="1242"/>
    </location>
</feature>
<dbReference type="FunFam" id="1.20.1270.280:FF:000001">
    <property type="entry name" value="dynein heavy chain 7, axonemal"/>
    <property type="match status" value="1"/>
</dbReference>
<dbReference type="Ensembl" id="ENSPCOT00000023512.1">
    <property type="protein sequence ID" value="ENSPCOP00000012909.1"/>
    <property type="gene ID" value="ENSPCOG00000018048.1"/>
</dbReference>
<evidence type="ECO:0000256" key="2">
    <source>
        <dbReference type="ARBA" id="ARBA00008887"/>
    </source>
</evidence>
<dbReference type="FunFam" id="3.40.50.300:FF:002141">
    <property type="entry name" value="Dynein heavy chain"/>
    <property type="match status" value="1"/>
</dbReference>
<dbReference type="FunFam" id="3.40.50.300:FF:000362">
    <property type="entry name" value="Dynein, axonemal, heavy chain 6"/>
    <property type="match status" value="1"/>
</dbReference>
<dbReference type="InterPro" id="IPR042222">
    <property type="entry name" value="Dynein_2_N"/>
</dbReference>
<dbReference type="InterPro" id="IPR042219">
    <property type="entry name" value="AAA_lid_11_sf"/>
</dbReference>
<feature type="domain" description="Dynein heavy chain linker" evidence="16">
    <location>
        <begin position="502"/>
        <end position="880"/>
    </location>
</feature>
<feature type="domain" description="Dynein heavy chain AAA lid" evidence="22">
    <location>
        <begin position="2876"/>
        <end position="2921"/>
    </location>
</feature>
<dbReference type="InterPro" id="IPR024317">
    <property type="entry name" value="Dynein_heavy_chain_D4_dom"/>
</dbReference>
<dbReference type="STRING" id="379532.ENSPCOP00000012909"/>
<feature type="domain" description="Dynein heavy chain region D6 P-loop" evidence="15">
    <location>
        <begin position="2725"/>
        <end position="2840"/>
    </location>
</feature>
<dbReference type="Gene3D" id="3.40.50.300">
    <property type="entry name" value="P-loop containing nucleotide triphosphate hydrolases"/>
    <property type="match status" value="6"/>
</dbReference>
<evidence type="ECO:0000259" key="22">
    <source>
        <dbReference type="Pfam" id="PF18198"/>
    </source>
</evidence>
<keyword evidence="25" id="KW-1185">Reference proteome</keyword>
<evidence type="ECO:0000259" key="17">
    <source>
        <dbReference type="Pfam" id="PF12774"/>
    </source>
</evidence>
<keyword evidence="5" id="KW-0677">Repeat</keyword>
<dbReference type="FunFam" id="1.20.920.20:FF:000006">
    <property type="entry name" value="Dynein, axonemal, heavy chain 6"/>
    <property type="match status" value="1"/>
</dbReference>
<dbReference type="FunFam" id="1.20.920.30:FF:000002">
    <property type="entry name" value="Dynein axonemal heavy chain 3"/>
    <property type="match status" value="1"/>
</dbReference>
<evidence type="ECO:0000259" key="23">
    <source>
        <dbReference type="Pfam" id="PF18199"/>
    </source>
</evidence>
<dbReference type="FunFam" id="1.10.8.710:FF:000004">
    <property type="entry name" value="Dynein axonemal heavy chain 6"/>
    <property type="match status" value="1"/>
</dbReference>
<proteinExistence type="inferred from homology"/>
<reference evidence="24" key="1">
    <citation type="submission" date="2025-08" db="UniProtKB">
        <authorList>
            <consortium name="Ensembl"/>
        </authorList>
    </citation>
    <scope>IDENTIFICATION</scope>
</reference>
<evidence type="ECO:0000256" key="7">
    <source>
        <dbReference type="ARBA" id="ARBA00022840"/>
    </source>
</evidence>
<dbReference type="Gene3D" id="1.10.8.1220">
    <property type="match status" value="1"/>
</dbReference>
<keyword evidence="13" id="KW-0966">Cell projection</keyword>
<feature type="coiled-coil region" evidence="14">
    <location>
        <begin position="497"/>
        <end position="524"/>
    </location>
</feature>
<dbReference type="Pfam" id="PF12774">
    <property type="entry name" value="AAA_6"/>
    <property type="match status" value="1"/>
</dbReference>
<dbReference type="Gene3D" id="1.20.58.1120">
    <property type="match status" value="2"/>
</dbReference>
<dbReference type="Gene3D" id="1.20.920.30">
    <property type="match status" value="1"/>
</dbReference>
<dbReference type="Pfam" id="PF18198">
    <property type="entry name" value="AAA_lid_11"/>
    <property type="match status" value="1"/>
</dbReference>
<dbReference type="InterPro" id="IPR043160">
    <property type="entry name" value="Dynein_C_barrel"/>
</dbReference>
<dbReference type="InterPro" id="IPR042228">
    <property type="entry name" value="Dynein_linker_3"/>
</dbReference>
<dbReference type="FunFam" id="3.40.50.300:FF:000044">
    <property type="entry name" value="Dynein heavy chain 5, axonemal"/>
    <property type="match status" value="1"/>
</dbReference>
<evidence type="ECO:0000256" key="4">
    <source>
        <dbReference type="ARBA" id="ARBA00022701"/>
    </source>
</evidence>
<dbReference type="OMA" id="CIEWQRY"/>
<reference evidence="24" key="2">
    <citation type="submission" date="2025-09" db="UniProtKB">
        <authorList>
            <consortium name="Ensembl"/>
        </authorList>
    </citation>
    <scope>IDENTIFICATION</scope>
</reference>
<dbReference type="Gene3D" id="1.20.140.100">
    <property type="entry name" value="Dynein heavy chain, N-terminal domain 2"/>
    <property type="match status" value="1"/>
</dbReference>
<dbReference type="PANTHER" id="PTHR22878:SF70">
    <property type="entry name" value="DYNEIN HEAVY CHAIN 2, AXONEMAL"/>
    <property type="match status" value="1"/>
</dbReference>
<keyword evidence="8" id="KW-0243">Dynein</keyword>
<dbReference type="Gene3D" id="1.10.8.720">
    <property type="entry name" value="Region D6 of dynein motor"/>
    <property type="match status" value="1"/>
</dbReference>
<keyword evidence="10" id="KW-0969">Cilium</keyword>
<dbReference type="GO" id="GO:0051959">
    <property type="term" value="F:dynein light intermediate chain binding"/>
    <property type="evidence" value="ECO:0007669"/>
    <property type="project" value="InterPro"/>
</dbReference>
<evidence type="ECO:0000313" key="25">
    <source>
        <dbReference type="Proteomes" id="UP000233160"/>
    </source>
</evidence>
<evidence type="ECO:0000256" key="14">
    <source>
        <dbReference type="SAM" id="Coils"/>
    </source>
</evidence>
<keyword evidence="12" id="KW-0206">Cytoskeleton</keyword>
<feature type="domain" description="Dynein heavy chain ATP-binding dynein motor region" evidence="20">
    <location>
        <begin position="2355"/>
        <end position="2517"/>
    </location>
</feature>
<evidence type="ECO:0000256" key="12">
    <source>
        <dbReference type="ARBA" id="ARBA00023212"/>
    </source>
</evidence>
<dbReference type="Gene3D" id="1.20.1270.280">
    <property type="match status" value="1"/>
</dbReference>
<dbReference type="InterPro" id="IPR024743">
    <property type="entry name" value="Dynein_HC_stalk"/>
</dbReference>
<evidence type="ECO:0000259" key="18">
    <source>
        <dbReference type="Pfam" id="PF12777"/>
    </source>
</evidence>
<keyword evidence="3" id="KW-0963">Cytoplasm</keyword>
<dbReference type="GO" id="GO:0070286">
    <property type="term" value="P:axonemal dynein complex assembly"/>
    <property type="evidence" value="ECO:0007669"/>
    <property type="project" value="UniProtKB-ARBA"/>
</dbReference>
<dbReference type="InterPro" id="IPR026983">
    <property type="entry name" value="DHC"/>
</dbReference>
<evidence type="ECO:0000256" key="9">
    <source>
        <dbReference type="ARBA" id="ARBA00023054"/>
    </source>
</evidence>
<dbReference type="InterPro" id="IPR013602">
    <property type="entry name" value="Dynein_heavy_linker"/>
</dbReference>
<evidence type="ECO:0000259" key="20">
    <source>
        <dbReference type="Pfam" id="PF12781"/>
    </source>
</evidence>
<feature type="domain" description="Dynein heavy chain coiled coil stalk" evidence="18">
    <location>
        <begin position="1981"/>
        <end position="2323"/>
    </location>
</feature>
<evidence type="ECO:0000259" key="21">
    <source>
        <dbReference type="Pfam" id="PF17857"/>
    </source>
</evidence>
<dbReference type="Pfam" id="PF12780">
    <property type="entry name" value="AAA_8"/>
    <property type="match status" value="1"/>
</dbReference>
<evidence type="ECO:0000256" key="5">
    <source>
        <dbReference type="ARBA" id="ARBA00022737"/>
    </source>
</evidence>
<dbReference type="Gene3D" id="3.10.490.20">
    <property type="match status" value="1"/>
</dbReference>
<dbReference type="GO" id="GO:0005524">
    <property type="term" value="F:ATP binding"/>
    <property type="evidence" value="ECO:0007669"/>
    <property type="project" value="UniProtKB-KW"/>
</dbReference>
<evidence type="ECO:0000259" key="16">
    <source>
        <dbReference type="Pfam" id="PF08393"/>
    </source>
</evidence>
<sequence length="3238" mass="371334">MSDPNKAAIEAEKEALNLKLPPIVHPPKNIGVDTPAQSKLLNYRRSKEQQKKINQLVTDGAKINLDRTLGKRAPPLPEVNYPPTFNYIYMKQCVESSPIVPIQQEWLDHMLMLIPESLKEGKKREELIESLINEVSSDFESSMKRYLGKVGFILFEVIVICDIMQLKDLLRRTAEGFVKLFDPQDQQGLPIFKMELTFDDDKMEFYPTLQDLEDVILSVVERIAEALQNVQTIPSWLSGTSTPVNLDTELPEHVLQWALSTLKVAIHHNLEGARKHYETYGIYNIYNIIPFFHHFIFMRIWIGHELLIFIEKFFSLASEIMLLLQWIHYPMVRLDCEDLKTGLTNKAKAFANILLNDINNKAEHYVSICSEFEAIKEHAIKVPETTEEMMDLIAYIEKARTVGIKELISRIKESKRQMSYFLDVFLFPQEDLALNATVLMWPGKINPIFDANDELIETAKRKKENELIAKREKLILEIEKESCRMEEFTEFAELERMQQYVTDVRQLQKRIQESEEAVQFINKEEELFKWELTKYPELDKLKVNIEPYQKFFNFENIPTVSILCNPGMRARHWKQMSEIVGYDLTPDSGTTLRKVLKLNLTPYLEQFEVISAGASKEFSLEKAMRTMIGTWDDIAFHISLYRDTGVCILSSVDEIQAILDDQIIKTQTMRGSPFIKPFEKEIKAWEDRLIRIQETIDEWLKVQAQWLYLEPIFCSEDIMQQMPEEGRQFQTVDRHWRDIMKFCAKDPKVLAATSLTGLLEKLQNCNELLEKIMKGLNAYLEKKRLFFPRFFFLSNDEMLEILSETKDPLRVQPHLKKCFEGIAKLEFLPNLDIKAMYSSEGERVELIALISTSAARGAVEKWLIQVEDLMLRSIHDVIAAARLAYPESARRDWVREWPGQVVLCVSQMFWTSETQEVISDHVSYFTLFFLGVSHDTDFQWLAQLRYYWEYDNARVRIINCNVKYAYEYLGNSPRLVITPLTDRCYRTLIGAFYLNLGGAPEGPAGTGKTETTKDLAKALAVQCVVFNCSDGLDYLAMGKFFKGLASSGAWACFDEFNRIELEVLSVVAQQILCIQRAIQQKLEVFIFEGTELKLNPNCFVAITMNPGYAGRSELPDNLKVLFRTVAMMVPNYALIAEISLYSYGFLNAKPLSVKIVMTYRLCSEQLSSQFHYDYGMRAVKAVLVAAGNLKLKYPDENEDILLLRSIKDVNEPKFLSHDIPLFNGITSDLFPGIKLPEADYHVSKPMRMTYSVISRHKFKRCFIIPATVSRCGMIYLEPSQLGWKPLVSSWLNSLKGPLCEPEHQALLGKLFDWLIPPSLRFRKKNYNRYKLKIFFHQQACFIFSLIWSIGGSCDTDSRVIFDNFIRLIILGKDDENPLPASVGKWECHFDEKGLVYDYMPLLFVGPTGTGKSVYVKDKLMNHLEKNQYFPFYVNFSARTSANQVQIHISFHLNVFLTDCLKFFMYFSRYDLKDTSKITLVDIELIAAMGPPGGGRNPVTPRFIRHFNVCGINPFSDETMIRIFSSIVAFYLRTREFSPEYFVTGNQIVSGTMEVYKQSMENLLPTPTKSHYTFNLRDFSRVIRGCLLIGRDAVKSKHTMIRLFVHEVLRVFYDRLINDDDRNWLFKLTKTVIKDHFKESFDIIFSHLRKENAPVTEEDLRNLMFGDYMNPDLEGDDRVYIEIPNIHRFSDIVDQCLDEYNQTHKTRMNLVIFRYVLEHLSRICRVLKQSGGNALLVGLGGSGRQSLTRLATAMAKMQIFQPEISKSYGMNEWREDMKALLRNAGMRGQKTVFLITDTQIKEEAFLEDIDSVLNTGEVPNIFAADEKQEVMEGVRPVAQAGNKHDELSPLALFAFFVNRCKDNLHVVVAFSPIGDAFRNRLRQFPSLINCCTIDWFQSWPEDALELVAVKFLETLELTGAEREEIVPICKHFHTSIMDLSERFLQELGRHNYVTATSYLELIGSFRQLLTKKRQAVMEAKQRYVNGLDKLAFAESQVGEMQIELVQLQPKLEEAKIENARMMQVIEIESAQVEAKRKFVKVDEVLASGKAEEAQALKNECESDLAEAIPALEAALSALDTLKPADITIVKSMKNPPSGVKLVMAAICVMKDIKPEKISDPSGTGGKILDYWAPSKKLLGDMNFLRDLKEYDKDNIPMSVMQKIRGEYLTNPEFDPPKVAKASSAAEGLCKWIMAMEVYDRVAKVVAPKKARLTEAQKSLAETMEILNEKRAELAEVEHHLENLQKTFLEKTEEKAALEDQVKLCAKKLERASQLIGGLGGEKSRWAQAADDLQITYENLTGDVLVSAGVIAYLGAFTSGFRQTCTQDWSMLCKEKKIPCSEEFLLSKTLGDPVKIRAWNIAGLPTDAFSIDNGVIVNNSRRWPLMIDPQGQANKWIKNSEKENQLSVIKLSDSDYMRTLENCVQFGTPLLLENVGEELDPSLEPLLLRQTFKQGGIDCIRLGEVIIEYSMDFKFYITTKLRNPHYMPELATKVSLLNFMITPEGLEDQLLGIVVAKERYVCHMIQQFHSGYLPKRIECICSHKNLNNKSKILEKRLRYLNDHFTYNLYCNICRSLFEKDKLLFSFLLCAKLLLAKKEIDYQELMFLLTGGVSLKSAEKNPDPSWLQDKSWEEICRASEFPAFKELRTHFREHISEWQEIYNSKEPHNAKFPVPMDRLNELQKIIILRCLRPDKITPAITNYVTDKLGKKFVEPPPFDLTKSYLDSNCTIPLIFVLSPGADPMASLLKFANDKSMSGNKFQAISLGQGQGPVATKMIKAAIEEGTWVCLQNCHLAVSWMPMLEKICEDFNSETCNSSFRLWLTSYPSPKFPVTILQNGVKMTNEPPTGLRLNLLQSYLTDPISDPEFFKGCQGKELAWEKLLFGVCFFHALVQERKKFGPLGWNIPYGFNESDLRISIRQLQSTAGPLMPRPHSKRFFAVPKLPFTQHPEVFGLHENVDISKDLQQTKILFESLLLTQGGSKQTGASGSTDQILLEITKDILNKLPHDFDIEAALMKYPVRYEESMNTVLVQEMERFNNLIRTIRNTLLDLEKAIKGVVVMDSALEALSGSLLIGKVPEIWAKRSYPSLKPLGSYITDFLARLKFLQVWCNSGKPCVFWLSGFFFTQAFLTGAMQNYARKYTTPIDLLGYEFEVHGLLAEQYPKLLFDLMPIIWIKPTEKSRIIKSDAYVCPLYKTSERKGTLSTTGHSTNFVIAMLLKTDQPTQHWIKRGVALLCQLDD</sequence>
<dbReference type="Gene3D" id="1.10.8.710">
    <property type="match status" value="1"/>
</dbReference>
<keyword evidence="11" id="KW-0505">Motor protein</keyword>
<accession>A0A2K6FFZ4</accession>
<name>A0A2K6FFZ4_PROCO</name>
<dbReference type="Proteomes" id="UP000233160">
    <property type="component" value="Unassembled WGS sequence"/>
</dbReference>
<dbReference type="InterPro" id="IPR041589">
    <property type="entry name" value="DNAH3_AAA_lid_1"/>
</dbReference>
<feature type="domain" description="Dynein heavy chain C-terminal" evidence="23">
    <location>
        <begin position="2963"/>
        <end position="3153"/>
    </location>
</feature>
<dbReference type="InterPro" id="IPR041658">
    <property type="entry name" value="AAA_lid_11"/>
</dbReference>
<comment type="similarity">
    <text evidence="2">Belongs to the dynein heavy chain family.</text>
</comment>
<organism evidence="24 25">
    <name type="scientific">Propithecus coquereli</name>
    <name type="common">Coquerel's sifaka</name>
    <name type="synonym">Propithecus verreauxi coquereli</name>
    <dbReference type="NCBI Taxonomy" id="379532"/>
    <lineage>
        <taxon>Eukaryota</taxon>
        <taxon>Metazoa</taxon>
        <taxon>Chordata</taxon>
        <taxon>Craniata</taxon>
        <taxon>Vertebrata</taxon>
        <taxon>Euteleostomi</taxon>
        <taxon>Mammalia</taxon>
        <taxon>Eutheria</taxon>
        <taxon>Euarchontoglires</taxon>
        <taxon>Primates</taxon>
        <taxon>Strepsirrhini</taxon>
        <taxon>Lemuriformes</taxon>
        <taxon>Indriidae</taxon>
        <taxon>Propithecus</taxon>
    </lineage>
</organism>
<evidence type="ECO:0000256" key="1">
    <source>
        <dbReference type="ARBA" id="ARBA00004430"/>
    </source>
</evidence>
<evidence type="ECO:0000256" key="11">
    <source>
        <dbReference type="ARBA" id="ARBA00023175"/>
    </source>
</evidence>
<dbReference type="FunFam" id="1.20.140.100:FF:000004">
    <property type="entry name" value="Dynein axonemal heavy chain 6"/>
    <property type="match status" value="1"/>
</dbReference>
<dbReference type="Pfam" id="PF08393">
    <property type="entry name" value="DHC_N2"/>
    <property type="match status" value="1"/>
</dbReference>
<comment type="subcellular location">
    <subcellularLocation>
        <location evidence="1">Cytoplasm</location>
        <location evidence="1">Cytoskeleton</location>
        <location evidence="1">Cilium axoneme</location>
    </subcellularLocation>
</comment>
<keyword evidence="9 14" id="KW-0175">Coiled coil</keyword>
<dbReference type="Pfam" id="PF18199">
    <property type="entry name" value="Dynein_C"/>
    <property type="match status" value="2"/>
</dbReference>